<reference evidence="6" key="2">
    <citation type="submission" date="2022-10" db="EMBL/GenBank/DDBJ databases">
        <authorList>
            <consortium name="ENA_rothamsted_submissions"/>
            <consortium name="culmorum"/>
            <person name="King R."/>
        </authorList>
    </citation>
    <scope>NUCLEOTIDE SEQUENCE</scope>
</reference>
<dbReference type="Proteomes" id="UP001153620">
    <property type="component" value="Chromosome 3"/>
</dbReference>
<comment type="subcellular location">
    <subcellularLocation>
        <location evidence="1">Secreted</location>
    </subcellularLocation>
</comment>
<evidence type="ECO:0000313" key="7">
    <source>
        <dbReference type="Proteomes" id="UP001153620"/>
    </source>
</evidence>
<dbReference type="AlphaFoldDB" id="A0A9N9S3I8"/>
<dbReference type="FunFam" id="2.60.40.770:FF:000001">
    <property type="entry name" value="NPC intracellular cholesterol transporter 2"/>
    <property type="match status" value="1"/>
</dbReference>
<evidence type="ECO:0000259" key="5">
    <source>
        <dbReference type="SMART" id="SM00737"/>
    </source>
</evidence>
<dbReference type="InterPro" id="IPR014756">
    <property type="entry name" value="Ig_E-set"/>
</dbReference>
<dbReference type="SMART" id="SM00737">
    <property type="entry name" value="ML"/>
    <property type="match status" value="1"/>
</dbReference>
<keyword evidence="7" id="KW-1185">Reference proteome</keyword>
<gene>
    <name evidence="6" type="ORF">CHIRRI_LOCUS11076</name>
</gene>
<reference evidence="6" key="1">
    <citation type="submission" date="2022-01" db="EMBL/GenBank/DDBJ databases">
        <authorList>
            <person name="King R."/>
        </authorList>
    </citation>
    <scope>NUCLEOTIDE SEQUENCE</scope>
</reference>
<evidence type="ECO:0000313" key="6">
    <source>
        <dbReference type="EMBL" id="CAG9808234.1"/>
    </source>
</evidence>
<dbReference type="SUPFAM" id="SSF81296">
    <property type="entry name" value="E set domains"/>
    <property type="match status" value="1"/>
</dbReference>
<feature type="chain" id="PRO_5040300615" description="MD-2-related lipid-recognition domain-containing protein" evidence="4">
    <location>
        <begin position="18"/>
        <end position="154"/>
    </location>
</feature>
<dbReference type="Pfam" id="PF02221">
    <property type="entry name" value="E1_DerP2_DerF2"/>
    <property type="match status" value="1"/>
</dbReference>
<evidence type="ECO:0000256" key="1">
    <source>
        <dbReference type="ARBA" id="ARBA00004613"/>
    </source>
</evidence>
<organism evidence="6 7">
    <name type="scientific">Chironomus riparius</name>
    <dbReference type="NCBI Taxonomy" id="315576"/>
    <lineage>
        <taxon>Eukaryota</taxon>
        <taxon>Metazoa</taxon>
        <taxon>Ecdysozoa</taxon>
        <taxon>Arthropoda</taxon>
        <taxon>Hexapoda</taxon>
        <taxon>Insecta</taxon>
        <taxon>Pterygota</taxon>
        <taxon>Neoptera</taxon>
        <taxon>Endopterygota</taxon>
        <taxon>Diptera</taxon>
        <taxon>Nematocera</taxon>
        <taxon>Chironomoidea</taxon>
        <taxon>Chironomidae</taxon>
        <taxon>Chironominae</taxon>
        <taxon>Chironomus</taxon>
    </lineage>
</organism>
<proteinExistence type="inferred from homology"/>
<evidence type="ECO:0000256" key="4">
    <source>
        <dbReference type="SAM" id="SignalP"/>
    </source>
</evidence>
<accession>A0A9N9S3I8</accession>
<comment type="similarity">
    <text evidence="2">Belongs to the NPC2 family.</text>
</comment>
<protein>
    <recommendedName>
        <fullName evidence="5">MD-2-related lipid-recognition domain-containing protein</fullName>
    </recommendedName>
</protein>
<dbReference type="EMBL" id="OU895879">
    <property type="protein sequence ID" value="CAG9808234.1"/>
    <property type="molecule type" value="Genomic_DNA"/>
</dbReference>
<keyword evidence="3" id="KW-0964">Secreted</keyword>
<dbReference type="OrthoDB" id="6332846at2759"/>
<feature type="signal peptide" evidence="4">
    <location>
        <begin position="1"/>
        <end position="17"/>
    </location>
</feature>
<sequence length="154" mass="17125">MLKIIVSLILIFALTNGQETFWSACQNSNGVAPDLVESDACSGTLCQGQRGTVLRAEVTFTPRQNHNNLEVRVYATILGITVLLPSEPPHDNACNNIFHNNQQQQCPIVGQRQYLWIIDMLIPQSLPALSTRVRYEIWDGTTEVLCAMINAVLT</sequence>
<dbReference type="Gene3D" id="2.60.40.770">
    <property type="match status" value="1"/>
</dbReference>
<feature type="domain" description="MD-2-related lipid-recognition" evidence="5">
    <location>
        <begin position="22"/>
        <end position="151"/>
    </location>
</feature>
<dbReference type="GO" id="GO:0005576">
    <property type="term" value="C:extracellular region"/>
    <property type="evidence" value="ECO:0007669"/>
    <property type="project" value="UniProtKB-SubCell"/>
</dbReference>
<evidence type="ECO:0000256" key="3">
    <source>
        <dbReference type="ARBA" id="ARBA00022525"/>
    </source>
</evidence>
<name>A0A9N9S3I8_9DIPT</name>
<evidence type="ECO:0000256" key="2">
    <source>
        <dbReference type="ARBA" id="ARBA00006370"/>
    </source>
</evidence>
<keyword evidence="4" id="KW-0732">Signal</keyword>
<dbReference type="InterPro" id="IPR003172">
    <property type="entry name" value="ML_dom"/>
</dbReference>